<sequence>MDTPRRASDASESTGTSSGYRSTHPKIPTILEVAQSNQPPIKCLPVEVLEEIFLLCLQTESIVFRRIHDLLREAPSLLCLVCSDWAEGGSGNSRVSSDTRN</sequence>
<feature type="region of interest" description="Disordered" evidence="1">
    <location>
        <begin position="1"/>
        <end position="24"/>
    </location>
</feature>
<proteinExistence type="predicted"/>
<dbReference type="Proteomes" id="UP000807353">
    <property type="component" value="Unassembled WGS sequence"/>
</dbReference>
<comment type="caution">
    <text evidence="2">The sequence shown here is derived from an EMBL/GenBank/DDBJ whole genome shotgun (WGS) entry which is preliminary data.</text>
</comment>
<gene>
    <name evidence="2" type="ORF">BDZ94DRAFT_1271186</name>
</gene>
<accession>A0A9P5XWA6</accession>
<reference evidence="2" key="1">
    <citation type="submission" date="2020-11" db="EMBL/GenBank/DDBJ databases">
        <authorList>
            <consortium name="DOE Joint Genome Institute"/>
            <person name="Ahrendt S."/>
            <person name="Riley R."/>
            <person name="Andreopoulos W."/>
            <person name="Labutti K."/>
            <person name="Pangilinan J."/>
            <person name="Ruiz-Duenas F.J."/>
            <person name="Barrasa J.M."/>
            <person name="Sanchez-Garcia M."/>
            <person name="Camarero S."/>
            <person name="Miyauchi S."/>
            <person name="Serrano A."/>
            <person name="Linde D."/>
            <person name="Babiker R."/>
            <person name="Drula E."/>
            <person name="Ayuso-Fernandez I."/>
            <person name="Pacheco R."/>
            <person name="Padilla G."/>
            <person name="Ferreira P."/>
            <person name="Barriuso J."/>
            <person name="Kellner H."/>
            <person name="Castanera R."/>
            <person name="Alfaro M."/>
            <person name="Ramirez L."/>
            <person name="Pisabarro A.G."/>
            <person name="Kuo A."/>
            <person name="Tritt A."/>
            <person name="Lipzen A."/>
            <person name="He G."/>
            <person name="Yan M."/>
            <person name="Ng V."/>
            <person name="Cullen D."/>
            <person name="Martin F."/>
            <person name="Rosso M.-N."/>
            <person name="Henrissat B."/>
            <person name="Hibbett D."/>
            <person name="Martinez A.T."/>
            <person name="Grigoriev I.V."/>
        </authorList>
    </citation>
    <scope>NUCLEOTIDE SEQUENCE</scope>
    <source>
        <strain evidence="2">CBS 247.69</strain>
    </source>
</reference>
<feature type="compositionally biased region" description="Polar residues" evidence="1">
    <location>
        <begin position="10"/>
        <end position="21"/>
    </location>
</feature>
<organism evidence="2 3">
    <name type="scientific">Collybia nuda</name>
    <dbReference type="NCBI Taxonomy" id="64659"/>
    <lineage>
        <taxon>Eukaryota</taxon>
        <taxon>Fungi</taxon>
        <taxon>Dikarya</taxon>
        <taxon>Basidiomycota</taxon>
        <taxon>Agaricomycotina</taxon>
        <taxon>Agaricomycetes</taxon>
        <taxon>Agaricomycetidae</taxon>
        <taxon>Agaricales</taxon>
        <taxon>Tricholomatineae</taxon>
        <taxon>Clitocybaceae</taxon>
        <taxon>Collybia</taxon>
    </lineage>
</organism>
<keyword evidence="3" id="KW-1185">Reference proteome</keyword>
<evidence type="ECO:0008006" key="4">
    <source>
        <dbReference type="Google" id="ProtNLM"/>
    </source>
</evidence>
<protein>
    <recommendedName>
        <fullName evidence="4">F-box domain-containing protein</fullName>
    </recommendedName>
</protein>
<evidence type="ECO:0000313" key="3">
    <source>
        <dbReference type="Proteomes" id="UP000807353"/>
    </source>
</evidence>
<evidence type="ECO:0000313" key="2">
    <source>
        <dbReference type="EMBL" id="KAF9458239.1"/>
    </source>
</evidence>
<evidence type="ECO:0000256" key="1">
    <source>
        <dbReference type="SAM" id="MobiDB-lite"/>
    </source>
</evidence>
<dbReference type="EMBL" id="MU150346">
    <property type="protein sequence ID" value="KAF9458239.1"/>
    <property type="molecule type" value="Genomic_DNA"/>
</dbReference>
<dbReference type="OrthoDB" id="3217549at2759"/>
<name>A0A9P5XWA6_9AGAR</name>
<dbReference type="AlphaFoldDB" id="A0A9P5XWA6"/>